<dbReference type="EC" id="6.3.5.-" evidence="3"/>
<dbReference type="InterPro" id="IPR003837">
    <property type="entry name" value="GatC"/>
</dbReference>
<dbReference type="EnsemblMetazoa" id="AALFPA23_015779.R22985">
    <property type="protein sequence ID" value="AALFPA23_015779.P22985"/>
    <property type="gene ID" value="AALFPA23_015779"/>
</dbReference>
<dbReference type="GeneID" id="109408951"/>
<comment type="similarity">
    <text evidence="3">Belongs to the GatC family.</text>
</comment>
<dbReference type="RefSeq" id="XP_019537896.3">
    <property type="nucleotide sequence ID" value="XM_019682351.3"/>
</dbReference>
<dbReference type="PANTHER" id="PTHR15004:SF0">
    <property type="entry name" value="GLUTAMYL-TRNA(GLN) AMIDOTRANSFERASE SUBUNIT C, MITOCHONDRIAL"/>
    <property type="match status" value="1"/>
</dbReference>
<keyword evidence="5" id="KW-1185">Reference proteome</keyword>
<dbReference type="PANTHER" id="PTHR15004">
    <property type="entry name" value="GLUTAMYL-TRNA(GLN) AMIDOTRANSFERASE SUBUNIT C, MITOCHONDRIAL"/>
    <property type="match status" value="1"/>
</dbReference>
<evidence type="ECO:0000256" key="3">
    <source>
        <dbReference type="HAMAP-Rule" id="MF_03149"/>
    </source>
</evidence>
<comment type="subcellular location">
    <subcellularLocation>
        <location evidence="3">Mitochondrion</location>
    </subcellularLocation>
</comment>
<protein>
    <recommendedName>
        <fullName evidence="3">Glutamyl-tRNA(Gln) amidotransferase subunit C, mitochondrial</fullName>
        <shortName evidence="3">Glu-AdT subunit C</shortName>
        <ecNumber evidence="3">6.3.5.-</ecNumber>
    </recommendedName>
</protein>
<reference evidence="5" key="1">
    <citation type="journal article" date="2015" name="Proc. Natl. Acad. Sci. U.S.A.">
        <title>Genome sequence of the Asian Tiger mosquito, Aedes albopictus, reveals insights into its biology, genetics, and evolution.</title>
        <authorList>
            <person name="Chen X.G."/>
            <person name="Jiang X."/>
            <person name="Gu J."/>
            <person name="Xu M."/>
            <person name="Wu Y."/>
            <person name="Deng Y."/>
            <person name="Zhang C."/>
            <person name="Bonizzoni M."/>
            <person name="Dermauw W."/>
            <person name="Vontas J."/>
            <person name="Armbruster P."/>
            <person name="Huang X."/>
            <person name="Yang Y."/>
            <person name="Zhang H."/>
            <person name="He W."/>
            <person name="Peng H."/>
            <person name="Liu Y."/>
            <person name="Wu K."/>
            <person name="Chen J."/>
            <person name="Lirakis M."/>
            <person name="Topalis P."/>
            <person name="Van Leeuwen T."/>
            <person name="Hall A.B."/>
            <person name="Jiang X."/>
            <person name="Thorpe C."/>
            <person name="Mueller R.L."/>
            <person name="Sun C."/>
            <person name="Waterhouse R.M."/>
            <person name="Yan G."/>
            <person name="Tu Z.J."/>
            <person name="Fang X."/>
            <person name="James A.A."/>
        </authorList>
    </citation>
    <scope>NUCLEOTIDE SEQUENCE [LARGE SCALE GENOMIC DNA]</scope>
    <source>
        <strain evidence="5">Foshan</strain>
    </source>
</reference>
<dbReference type="InterPro" id="IPR036113">
    <property type="entry name" value="Asp/Glu-ADT_sf_sub_c"/>
</dbReference>
<accession>A0ABM1Z7F2</accession>
<proteinExistence type="inferred from homology"/>
<dbReference type="SUPFAM" id="SSF141000">
    <property type="entry name" value="Glu-tRNAGln amidotransferase C subunit"/>
    <property type="match status" value="1"/>
</dbReference>
<reference evidence="4" key="2">
    <citation type="submission" date="2025-05" db="UniProtKB">
        <authorList>
            <consortium name="EnsemblMetazoa"/>
        </authorList>
    </citation>
    <scope>IDENTIFICATION</scope>
    <source>
        <strain evidence="4">Foshan</strain>
    </source>
</reference>
<evidence type="ECO:0000256" key="2">
    <source>
        <dbReference type="ARBA" id="ARBA00023128"/>
    </source>
</evidence>
<dbReference type="HAMAP" id="MF_00122">
    <property type="entry name" value="GatC"/>
    <property type="match status" value="1"/>
</dbReference>
<dbReference type="EnsemblMetazoa" id="AALFPA23_015779.R22986">
    <property type="protein sequence ID" value="AALFPA23_015779.P22986"/>
    <property type="gene ID" value="AALFPA23_015779"/>
</dbReference>
<keyword evidence="1 3" id="KW-0547">Nucleotide-binding</keyword>
<keyword evidence="3" id="KW-0436">Ligase</keyword>
<dbReference type="RefSeq" id="XP_062700113.1">
    <property type="nucleotide sequence ID" value="XM_062844129.1"/>
</dbReference>
<evidence type="ECO:0000313" key="5">
    <source>
        <dbReference type="Proteomes" id="UP000069940"/>
    </source>
</evidence>
<dbReference type="NCBIfam" id="TIGR00135">
    <property type="entry name" value="gatC"/>
    <property type="match status" value="1"/>
</dbReference>
<organism evidence="4 5">
    <name type="scientific">Aedes albopictus</name>
    <name type="common">Asian tiger mosquito</name>
    <name type="synonym">Stegomyia albopicta</name>
    <dbReference type="NCBI Taxonomy" id="7160"/>
    <lineage>
        <taxon>Eukaryota</taxon>
        <taxon>Metazoa</taxon>
        <taxon>Ecdysozoa</taxon>
        <taxon>Arthropoda</taxon>
        <taxon>Hexapoda</taxon>
        <taxon>Insecta</taxon>
        <taxon>Pterygota</taxon>
        <taxon>Neoptera</taxon>
        <taxon>Endopterygota</taxon>
        <taxon>Diptera</taxon>
        <taxon>Nematocera</taxon>
        <taxon>Culicoidea</taxon>
        <taxon>Culicidae</taxon>
        <taxon>Culicinae</taxon>
        <taxon>Aedini</taxon>
        <taxon>Aedes</taxon>
        <taxon>Stegomyia</taxon>
    </lineage>
</organism>
<keyword evidence="3" id="KW-0067">ATP-binding</keyword>
<keyword evidence="3" id="KW-0648">Protein biosynthesis</keyword>
<comment type="catalytic activity">
    <reaction evidence="3">
        <text>L-glutamyl-tRNA(Gln) + L-glutamine + ATP + H2O = L-glutaminyl-tRNA(Gln) + L-glutamate + ADP + phosphate + H(+)</text>
        <dbReference type="Rhea" id="RHEA:17521"/>
        <dbReference type="Rhea" id="RHEA-COMP:9681"/>
        <dbReference type="Rhea" id="RHEA-COMP:9684"/>
        <dbReference type="ChEBI" id="CHEBI:15377"/>
        <dbReference type="ChEBI" id="CHEBI:15378"/>
        <dbReference type="ChEBI" id="CHEBI:29985"/>
        <dbReference type="ChEBI" id="CHEBI:30616"/>
        <dbReference type="ChEBI" id="CHEBI:43474"/>
        <dbReference type="ChEBI" id="CHEBI:58359"/>
        <dbReference type="ChEBI" id="CHEBI:78520"/>
        <dbReference type="ChEBI" id="CHEBI:78521"/>
        <dbReference type="ChEBI" id="CHEBI:456216"/>
    </reaction>
</comment>
<dbReference type="Pfam" id="PF02686">
    <property type="entry name" value="GatC"/>
    <property type="match status" value="1"/>
</dbReference>
<name>A0ABM1Z7F2_AEDAL</name>
<comment type="subunit">
    <text evidence="3">Subunit of the heterotrimeric GatCAB amidotransferase (AdT) complex, composed of A, B and C subunits.</text>
</comment>
<evidence type="ECO:0000313" key="4">
    <source>
        <dbReference type="EnsemblMetazoa" id="AALFPA23_015779.P22986"/>
    </source>
</evidence>
<evidence type="ECO:0000256" key="1">
    <source>
        <dbReference type="ARBA" id="ARBA00022741"/>
    </source>
</evidence>
<keyword evidence="2 3" id="KW-0496">Mitochondrion</keyword>
<dbReference type="Proteomes" id="UP000069940">
    <property type="component" value="Unassembled WGS sequence"/>
</dbReference>
<sequence>MLRFAFPALPRSIATVVTARTISSSRAFSSSAKPISAATPVNASDCSSSLDVKHLKHPTKVPQKPHISDIDRRQRENRPARVTVDDQTVQLLERLSLVDLDSKEAHRTLEDSIEFASRILTIDTEGVEPLYTVLEQEKLALREDVVSDGNIQEDVLRNARITEEEYFVAPPGNIPLEQDSKGKHKH</sequence>
<comment type="function">
    <text evidence="3">Allows the formation of correctly charged Gln-tRNA(Gln) through the transamidation of misacylated Glu-tRNA(Gln) in the mitochondria. The reaction takes place in the presence of glutamine and ATP through an activated gamma-phospho-Glu-tRNA(Gln).</text>
</comment>